<dbReference type="RefSeq" id="WP_011610391.1">
    <property type="nucleotide sequence ID" value="NC_008312.1"/>
</dbReference>
<evidence type="ECO:0000313" key="1">
    <source>
        <dbReference type="EMBL" id="ABG49997.1"/>
    </source>
</evidence>
<dbReference type="HOGENOM" id="CLU_204049_0_0_3"/>
<reference evidence="1" key="1">
    <citation type="submission" date="2006-06" db="EMBL/GenBank/DDBJ databases">
        <title>Complete sequence of Trichodesmium erythraeum IMS101.</title>
        <authorList>
            <consortium name="US DOE Joint Genome Institute"/>
            <person name="Copeland A."/>
            <person name="Lucas S."/>
            <person name="Lapidus A."/>
            <person name="Barry K."/>
            <person name="Detter J.C."/>
            <person name="Glavina del Rio T."/>
            <person name="Hammon N."/>
            <person name="Israni S."/>
            <person name="Dalin E."/>
            <person name="Tice H."/>
            <person name="Pitluck S."/>
            <person name="Kiss H."/>
            <person name="Munk A.C."/>
            <person name="Brettin T."/>
            <person name="Bruce D."/>
            <person name="Han C."/>
            <person name="Tapia R."/>
            <person name="Gilna P."/>
            <person name="Schmutz J."/>
            <person name="Larimer F."/>
            <person name="Land M."/>
            <person name="Hauser L."/>
            <person name="Kyrpides N."/>
            <person name="Kim E."/>
            <person name="Richardson P."/>
        </authorList>
    </citation>
    <scope>NUCLEOTIDE SEQUENCE [LARGE SCALE GENOMIC DNA]</scope>
    <source>
        <strain evidence="1">IMS101</strain>
    </source>
</reference>
<name>Q118S7_TRIEI</name>
<dbReference type="EMBL" id="CP000393">
    <property type="protein sequence ID" value="ABG49997.1"/>
    <property type="molecule type" value="Genomic_DNA"/>
</dbReference>
<gene>
    <name evidence="1" type="ordered locus">Tery_0547</name>
</gene>
<dbReference type="KEGG" id="ter:Tery_0547"/>
<organism evidence="1">
    <name type="scientific">Trichodesmium erythraeum (strain IMS101)</name>
    <dbReference type="NCBI Taxonomy" id="203124"/>
    <lineage>
        <taxon>Bacteria</taxon>
        <taxon>Bacillati</taxon>
        <taxon>Cyanobacteriota</taxon>
        <taxon>Cyanophyceae</taxon>
        <taxon>Oscillatoriophycideae</taxon>
        <taxon>Oscillatoriales</taxon>
        <taxon>Microcoleaceae</taxon>
        <taxon>Trichodesmium</taxon>
    </lineage>
</organism>
<dbReference type="AlphaFoldDB" id="Q118S7"/>
<accession>Q118S7</accession>
<proteinExistence type="predicted"/>
<dbReference type="STRING" id="203124.Tery_0547"/>
<sequence length="69" mass="7849">MTIFNPFYPGKVINLKDTYLDIKSVSFNGFVVVIEMPVARMTAFSKRVMYNLVKGYGNELETGDNYPFG</sequence>
<protein>
    <submittedName>
        <fullName evidence="1">Uncharacterized protein</fullName>
    </submittedName>
</protein>